<feature type="transmembrane region" description="Helical" evidence="2">
    <location>
        <begin position="21"/>
        <end position="43"/>
    </location>
</feature>
<dbReference type="RefSeq" id="WP_395808827.1">
    <property type="nucleotide sequence ID" value="NZ_CP043494.1"/>
</dbReference>
<dbReference type="Proteomes" id="UP001611383">
    <property type="component" value="Chromosome"/>
</dbReference>
<gene>
    <name evidence="3" type="ORF">F0U60_42860</name>
</gene>
<keyword evidence="2" id="KW-0812">Transmembrane</keyword>
<keyword evidence="4" id="KW-1185">Reference proteome</keyword>
<proteinExistence type="predicted"/>
<reference evidence="3 4" key="1">
    <citation type="submission" date="2019-08" db="EMBL/GenBank/DDBJ databases">
        <title>Archangium and Cystobacter genomes.</title>
        <authorList>
            <person name="Chen I.-C.K."/>
            <person name="Wielgoss S."/>
        </authorList>
    </citation>
    <scope>NUCLEOTIDE SEQUENCE [LARGE SCALE GENOMIC DNA]</scope>
    <source>
        <strain evidence="3 4">Cbm 6</strain>
    </source>
</reference>
<feature type="region of interest" description="Disordered" evidence="1">
    <location>
        <begin position="54"/>
        <end position="107"/>
    </location>
</feature>
<evidence type="ECO:0000256" key="2">
    <source>
        <dbReference type="SAM" id="Phobius"/>
    </source>
</evidence>
<evidence type="ECO:0000313" key="3">
    <source>
        <dbReference type="EMBL" id="WNG50121.1"/>
    </source>
</evidence>
<accession>A0ABY9X3Y3</accession>
<protein>
    <submittedName>
        <fullName evidence="3">Uncharacterized protein</fullName>
    </submittedName>
</protein>
<dbReference type="EMBL" id="CP043494">
    <property type="protein sequence ID" value="WNG50121.1"/>
    <property type="molecule type" value="Genomic_DNA"/>
</dbReference>
<organism evidence="3 4">
    <name type="scientific">Archangium minus</name>
    <dbReference type="NCBI Taxonomy" id="83450"/>
    <lineage>
        <taxon>Bacteria</taxon>
        <taxon>Pseudomonadati</taxon>
        <taxon>Myxococcota</taxon>
        <taxon>Myxococcia</taxon>
        <taxon>Myxococcales</taxon>
        <taxon>Cystobacterineae</taxon>
        <taxon>Archangiaceae</taxon>
        <taxon>Archangium</taxon>
    </lineage>
</organism>
<evidence type="ECO:0000256" key="1">
    <source>
        <dbReference type="SAM" id="MobiDB-lite"/>
    </source>
</evidence>
<keyword evidence="2" id="KW-0472">Membrane</keyword>
<evidence type="ECO:0000313" key="4">
    <source>
        <dbReference type="Proteomes" id="UP001611383"/>
    </source>
</evidence>
<sequence>MKSADRSSRREGQRARWTAQGGTVCAVLLAVWVGVCSLSVWSIQHAGARWVPVAPKPQSKSSVSAHLPGRQEKLVGVREPSAQGQWELPRPTSKPPLHPRLDSRLGPALKPNSRLEARVRAHLSCVVPASHGRLADRPVVANCPAQGPPRTE</sequence>
<keyword evidence="2" id="KW-1133">Transmembrane helix</keyword>
<name>A0ABY9X3Y3_9BACT</name>